<dbReference type="SMART" id="SM01079">
    <property type="entry name" value="CHASE"/>
    <property type="match status" value="1"/>
</dbReference>
<dbReference type="GO" id="GO:0007165">
    <property type="term" value="P:signal transduction"/>
    <property type="evidence" value="ECO:0007669"/>
    <property type="project" value="UniProtKB-ARBA"/>
</dbReference>
<reference evidence="10 11" key="1">
    <citation type="submission" date="2017-06" db="EMBL/GenBank/DDBJ databases">
        <title>Sequencing and comparative analysis of myxobacterial genomes.</title>
        <authorList>
            <person name="Rupp O."/>
            <person name="Goesmann A."/>
            <person name="Sogaard-Andersen L."/>
        </authorList>
    </citation>
    <scope>NUCLEOTIDE SEQUENCE [LARGE SCALE GENOMIC DNA]</scope>
    <source>
        <strain evidence="10 11">DSM 52655</strain>
    </source>
</reference>
<dbReference type="Pfam" id="PF13426">
    <property type="entry name" value="PAS_9"/>
    <property type="match status" value="1"/>
</dbReference>
<feature type="domain" description="GGDEF" evidence="9">
    <location>
        <begin position="703"/>
        <end position="837"/>
    </location>
</feature>
<evidence type="ECO:0000256" key="2">
    <source>
        <dbReference type="ARBA" id="ARBA00012528"/>
    </source>
</evidence>
<dbReference type="InterPro" id="IPR029016">
    <property type="entry name" value="GAF-like_dom_sf"/>
</dbReference>
<dbReference type="EMBL" id="CP022098">
    <property type="protein sequence ID" value="ATB39938.1"/>
    <property type="molecule type" value="Genomic_DNA"/>
</dbReference>
<dbReference type="InterPro" id="IPR000160">
    <property type="entry name" value="GGDEF_dom"/>
</dbReference>
<evidence type="ECO:0000256" key="5">
    <source>
        <dbReference type="ARBA" id="ARBA00023136"/>
    </source>
</evidence>
<dbReference type="KEGG" id="cfus:CYFUS_005386"/>
<protein>
    <recommendedName>
        <fullName evidence="2">diguanylate cyclase</fullName>
        <ecNumber evidence="2">2.7.7.65</ecNumber>
    </recommendedName>
</protein>
<dbReference type="PROSITE" id="PS50839">
    <property type="entry name" value="CHASE"/>
    <property type="match status" value="1"/>
</dbReference>
<accession>A0A250J8Q0</accession>
<dbReference type="Gene3D" id="3.30.450.40">
    <property type="match status" value="1"/>
</dbReference>
<evidence type="ECO:0000259" key="8">
    <source>
        <dbReference type="PROSITE" id="PS50839"/>
    </source>
</evidence>
<name>A0A250J8Q0_9BACT</name>
<comment type="catalytic activity">
    <reaction evidence="6">
        <text>2 GTP = 3',3'-c-di-GMP + 2 diphosphate</text>
        <dbReference type="Rhea" id="RHEA:24898"/>
        <dbReference type="ChEBI" id="CHEBI:33019"/>
        <dbReference type="ChEBI" id="CHEBI:37565"/>
        <dbReference type="ChEBI" id="CHEBI:58805"/>
        <dbReference type="EC" id="2.7.7.65"/>
    </reaction>
</comment>
<gene>
    <name evidence="10" type="ORF">CYFUS_005386</name>
</gene>
<sequence>MALRGYWQTVVSAHGASSLAVAVLLGCGIATGVAHWTAERILERDVKRRFTIDARDTVSSVESRIRAHAEVLLNLQGLYASVGQVSRDQFHRYVEHLGLDRRYPGFEAIEVVRYLTPTELPSFVERTRSDRSLNPNGYPDFHIHPAGQRPAYYVIDYVEPTLVGEKVLGLDVGALPLELEALERGRDTGRVVATKPIKLAQDSNGQPGFVLRAPIYKNGYPIENESQRRAALAGFVAAVYRMNDLMTGVVGARTMREMHIRVYDVGYVNEHSTQVILYDSLAPNPNVVRAPDEITSRVSHSQDIVVGDRSWRFVLAARSDSPYEINHALPNLILVSGGVFSLLLAALVLSYVRTRRLAGSLGALGAEQKAILENPLSGILYTRQGTIVRSNQRMAEMCNRASEELVGLELGALFVDASSLQDVQNIESSLGRGRPVALDVRLRRQDGSTIACAAYGKMLAGDGLAGCIVWVIMDMTDPEQVETERRDHEAALREANDRLTASLQEVGRRKQQIELLTELSGMLQACIDTGEAFKTISYYAELLFPGESGALYLISADRDSVVRGAAWGQPTAHSEAFVPDDCWALRRGHPFRPPEGKFGPICGHVDEESKATRRYMCLPLVAQHQPLGLLYRELSQAEALIDPAQDDLAVMLAEQVSLAIGNLRLREQLKGQAIRDPLTGLYNRRMIEEALTRESAHSRSSGKPLALIMIDVDHFKRINDKYGHDGGDMVLRMISSILKRIARANDIAARFGGEEFLLLMPNTTLETGEQRALELLEEIRAMRVAIGSTMLTDVTASFGIALMPLHADGPEELVSAADTALYAAKNGGRNRIVSATIRLQGVNALAESA</sequence>
<dbReference type="Proteomes" id="UP000217257">
    <property type="component" value="Chromosome"/>
</dbReference>
<dbReference type="InterPro" id="IPR003018">
    <property type="entry name" value="GAF"/>
</dbReference>
<dbReference type="AlphaFoldDB" id="A0A250J8Q0"/>
<evidence type="ECO:0000256" key="7">
    <source>
        <dbReference type="SAM" id="Phobius"/>
    </source>
</evidence>
<feature type="transmembrane region" description="Helical" evidence="7">
    <location>
        <begin position="20"/>
        <end position="38"/>
    </location>
</feature>
<dbReference type="FunFam" id="3.30.70.270:FF:000001">
    <property type="entry name" value="Diguanylate cyclase domain protein"/>
    <property type="match status" value="1"/>
</dbReference>
<keyword evidence="5 7" id="KW-0472">Membrane</keyword>
<dbReference type="CDD" id="cd00130">
    <property type="entry name" value="PAS"/>
    <property type="match status" value="1"/>
</dbReference>
<dbReference type="InterPro" id="IPR042240">
    <property type="entry name" value="CHASE_sf"/>
</dbReference>
<dbReference type="Pfam" id="PF00990">
    <property type="entry name" value="GGDEF"/>
    <property type="match status" value="1"/>
</dbReference>
<dbReference type="PROSITE" id="PS50887">
    <property type="entry name" value="GGDEF"/>
    <property type="match status" value="1"/>
</dbReference>
<feature type="transmembrane region" description="Helical" evidence="7">
    <location>
        <begin position="328"/>
        <end position="352"/>
    </location>
</feature>
<comment type="subcellular location">
    <subcellularLocation>
        <location evidence="1">Membrane</location>
    </subcellularLocation>
</comment>
<dbReference type="Pfam" id="PF13492">
    <property type="entry name" value="GAF_3"/>
    <property type="match status" value="1"/>
</dbReference>
<dbReference type="CDD" id="cd01949">
    <property type="entry name" value="GGDEF"/>
    <property type="match status" value="1"/>
</dbReference>
<evidence type="ECO:0000313" key="10">
    <source>
        <dbReference type="EMBL" id="ATB39938.1"/>
    </source>
</evidence>
<evidence type="ECO:0000259" key="9">
    <source>
        <dbReference type="PROSITE" id="PS50887"/>
    </source>
</evidence>
<dbReference type="SMART" id="SM00065">
    <property type="entry name" value="GAF"/>
    <property type="match status" value="1"/>
</dbReference>
<dbReference type="SUPFAM" id="SSF55785">
    <property type="entry name" value="PYP-like sensor domain (PAS domain)"/>
    <property type="match status" value="1"/>
</dbReference>
<dbReference type="Pfam" id="PF03924">
    <property type="entry name" value="CHASE"/>
    <property type="match status" value="1"/>
</dbReference>
<dbReference type="GO" id="GO:0043709">
    <property type="term" value="P:cell adhesion involved in single-species biofilm formation"/>
    <property type="evidence" value="ECO:0007669"/>
    <property type="project" value="TreeGrafter"/>
</dbReference>
<proteinExistence type="predicted"/>
<dbReference type="SMART" id="SM00267">
    <property type="entry name" value="GGDEF"/>
    <property type="match status" value="1"/>
</dbReference>
<keyword evidence="4 7" id="KW-1133">Transmembrane helix</keyword>
<dbReference type="SUPFAM" id="SSF55781">
    <property type="entry name" value="GAF domain-like"/>
    <property type="match status" value="1"/>
</dbReference>
<dbReference type="PANTHER" id="PTHR45138:SF9">
    <property type="entry name" value="DIGUANYLATE CYCLASE DGCM-RELATED"/>
    <property type="match status" value="1"/>
</dbReference>
<dbReference type="SUPFAM" id="SSF55073">
    <property type="entry name" value="Nucleotide cyclase"/>
    <property type="match status" value="1"/>
</dbReference>
<dbReference type="NCBIfam" id="TIGR00254">
    <property type="entry name" value="GGDEF"/>
    <property type="match status" value="1"/>
</dbReference>
<dbReference type="EC" id="2.7.7.65" evidence="2"/>
<dbReference type="InterPro" id="IPR029787">
    <property type="entry name" value="Nucleotide_cyclase"/>
</dbReference>
<evidence type="ECO:0000256" key="3">
    <source>
        <dbReference type="ARBA" id="ARBA00022692"/>
    </source>
</evidence>
<feature type="domain" description="CHASE" evidence="8">
    <location>
        <begin position="81"/>
        <end position="314"/>
    </location>
</feature>
<evidence type="ECO:0000256" key="6">
    <source>
        <dbReference type="ARBA" id="ARBA00034247"/>
    </source>
</evidence>
<organism evidence="10 11">
    <name type="scientific">Cystobacter fuscus</name>
    <dbReference type="NCBI Taxonomy" id="43"/>
    <lineage>
        <taxon>Bacteria</taxon>
        <taxon>Pseudomonadati</taxon>
        <taxon>Myxococcota</taxon>
        <taxon>Myxococcia</taxon>
        <taxon>Myxococcales</taxon>
        <taxon>Cystobacterineae</taxon>
        <taxon>Archangiaceae</taxon>
        <taxon>Cystobacter</taxon>
    </lineage>
</organism>
<dbReference type="PROSITE" id="PS51257">
    <property type="entry name" value="PROKAR_LIPOPROTEIN"/>
    <property type="match status" value="1"/>
</dbReference>
<dbReference type="GO" id="GO:0052621">
    <property type="term" value="F:diguanylate cyclase activity"/>
    <property type="evidence" value="ECO:0007669"/>
    <property type="project" value="UniProtKB-EC"/>
</dbReference>
<evidence type="ECO:0000313" key="11">
    <source>
        <dbReference type="Proteomes" id="UP000217257"/>
    </source>
</evidence>
<dbReference type="GO" id="GO:0005886">
    <property type="term" value="C:plasma membrane"/>
    <property type="evidence" value="ECO:0007669"/>
    <property type="project" value="TreeGrafter"/>
</dbReference>
<dbReference type="InterPro" id="IPR043128">
    <property type="entry name" value="Rev_trsase/Diguanyl_cyclase"/>
</dbReference>
<dbReference type="InterPro" id="IPR000014">
    <property type="entry name" value="PAS"/>
</dbReference>
<dbReference type="Gene3D" id="3.30.450.350">
    <property type="entry name" value="CHASE domain"/>
    <property type="match status" value="1"/>
</dbReference>
<dbReference type="InterPro" id="IPR006189">
    <property type="entry name" value="CHASE_dom"/>
</dbReference>
<dbReference type="GO" id="GO:1902201">
    <property type="term" value="P:negative regulation of bacterial-type flagellum-dependent cell motility"/>
    <property type="evidence" value="ECO:0007669"/>
    <property type="project" value="TreeGrafter"/>
</dbReference>
<dbReference type="NCBIfam" id="TIGR00229">
    <property type="entry name" value="sensory_box"/>
    <property type="match status" value="1"/>
</dbReference>
<dbReference type="Gene3D" id="3.30.450.20">
    <property type="entry name" value="PAS domain"/>
    <property type="match status" value="1"/>
</dbReference>
<dbReference type="Gene3D" id="3.30.70.270">
    <property type="match status" value="1"/>
</dbReference>
<dbReference type="InterPro" id="IPR035965">
    <property type="entry name" value="PAS-like_dom_sf"/>
</dbReference>
<dbReference type="InterPro" id="IPR050469">
    <property type="entry name" value="Diguanylate_Cyclase"/>
</dbReference>
<dbReference type="PANTHER" id="PTHR45138">
    <property type="entry name" value="REGULATORY COMPONENTS OF SENSORY TRANSDUCTION SYSTEM"/>
    <property type="match status" value="1"/>
</dbReference>
<keyword evidence="3 7" id="KW-0812">Transmembrane</keyword>
<evidence type="ECO:0000256" key="1">
    <source>
        <dbReference type="ARBA" id="ARBA00004370"/>
    </source>
</evidence>
<evidence type="ECO:0000256" key="4">
    <source>
        <dbReference type="ARBA" id="ARBA00022989"/>
    </source>
</evidence>